<comment type="caution">
    <text evidence="1">The sequence shown here is derived from an EMBL/GenBank/DDBJ whole genome shotgun (WGS) entry which is preliminary data.</text>
</comment>
<evidence type="ECO:0000313" key="1">
    <source>
        <dbReference type="EMBL" id="ORB64354.1"/>
    </source>
</evidence>
<name>A0A1X0JNC1_9MYCO</name>
<evidence type="ECO:0000313" key="2">
    <source>
        <dbReference type="Proteomes" id="UP000192411"/>
    </source>
</evidence>
<accession>A0A1X0JNC1</accession>
<dbReference type="AlphaFoldDB" id="A0A1X0JNC1"/>
<dbReference type="RefSeq" id="WP_083126777.1">
    <property type="nucleotide sequence ID" value="NZ_MVIM01000008.1"/>
</dbReference>
<proteinExistence type="predicted"/>
<dbReference type="Proteomes" id="UP000192411">
    <property type="component" value="Unassembled WGS sequence"/>
</dbReference>
<gene>
    <name evidence="1" type="ORF">BST47_17445</name>
</gene>
<dbReference type="STRING" id="75922.BST47_17445"/>
<keyword evidence="2" id="KW-1185">Reference proteome</keyword>
<dbReference type="EMBL" id="MVIM01000008">
    <property type="protein sequence ID" value="ORB64354.1"/>
    <property type="molecule type" value="Genomic_DNA"/>
</dbReference>
<dbReference type="SUPFAM" id="SSF159245">
    <property type="entry name" value="AttH-like"/>
    <property type="match status" value="1"/>
</dbReference>
<organism evidence="1 2">
    <name type="scientific">Mycolicibacterium tusciae</name>
    <dbReference type="NCBI Taxonomy" id="75922"/>
    <lineage>
        <taxon>Bacteria</taxon>
        <taxon>Bacillati</taxon>
        <taxon>Actinomycetota</taxon>
        <taxon>Actinomycetes</taxon>
        <taxon>Mycobacteriales</taxon>
        <taxon>Mycobacteriaceae</taxon>
        <taxon>Mycolicibacterium</taxon>
    </lineage>
</organism>
<protein>
    <submittedName>
        <fullName evidence="1">Uncharacterized protein</fullName>
    </submittedName>
</protein>
<dbReference type="OrthoDB" id="333076at2"/>
<reference evidence="1 2" key="1">
    <citation type="submission" date="2017-02" db="EMBL/GenBank/DDBJ databases">
        <title>The new phylogeny of genus Mycobacterium.</title>
        <authorList>
            <person name="Tortoli E."/>
            <person name="Trovato A."/>
            <person name="Cirillo D.M."/>
        </authorList>
    </citation>
    <scope>NUCLEOTIDE SEQUENCE [LARGE SCALE GENOMIC DNA]</scope>
    <source>
        <strain evidence="1 2">DSM 44338</strain>
    </source>
</reference>
<sequence>MSGKSGMSAQAPYYESRYIRANHPDRPQALWLRETLLMPTAGDPVADVWVMVFDPDGSGNRALKEPYAIDAASYEYEDWTARIGATTLDDRSARGVVTGGNRSARWDLRITPGLDAPVKLLTERAYRARIPTAKTTVRHPLARFNGALELDDARVVVDDWTGSVNHNWGTKHTPAYAFGQVCGFDNAPDSTLEIVTARAAIGRFLTPAATLVVFRHEGEEFAVRSILHSLQTHARYRPFTWTFGGRIGDHMIEGEIVAEPEEVIGLTYTDTDGGQKYCYNSAIATCRIQVAGRAFSRAELVASRRAMFEILTDTRHDAVPLLA</sequence>